<dbReference type="GO" id="GO:0008233">
    <property type="term" value="F:peptidase activity"/>
    <property type="evidence" value="ECO:0007669"/>
    <property type="project" value="UniProtKB-KW"/>
</dbReference>
<evidence type="ECO:0000313" key="5">
    <source>
        <dbReference type="EMBL" id="MDQ7910764.1"/>
    </source>
</evidence>
<keyword evidence="2 5" id="KW-0645">Protease</keyword>
<evidence type="ECO:0000313" key="6">
    <source>
        <dbReference type="Proteomes" id="UP001230908"/>
    </source>
</evidence>
<keyword evidence="1" id="KW-1188">Viral release from host cell</keyword>
<evidence type="ECO:0000256" key="3">
    <source>
        <dbReference type="ARBA" id="ARBA00022801"/>
    </source>
</evidence>
<proteinExistence type="predicted"/>
<evidence type="ECO:0000256" key="1">
    <source>
        <dbReference type="ARBA" id="ARBA00022612"/>
    </source>
</evidence>
<evidence type="ECO:0000256" key="2">
    <source>
        <dbReference type="ARBA" id="ARBA00022670"/>
    </source>
</evidence>
<dbReference type="Proteomes" id="UP001230908">
    <property type="component" value="Unassembled WGS sequence"/>
</dbReference>
<comment type="caution">
    <text evidence="5">The sequence shown here is derived from an EMBL/GenBank/DDBJ whole genome shotgun (WGS) entry which is preliminary data.</text>
</comment>
<dbReference type="Pfam" id="PF04586">
    <property type="entry name" value="Peptidase_S78"/>
    <property type="match status" value="1"/>
</dbReference>
<dbReference type="RefSeq" id="WP_308718006.1">
    <property type="nucleotide sequence ID" value="NZ_JAVHUY010000062.1"/>
</dbReference>
<gene>
    <name evidence="5" type="ORF">RB614_40365</name>
</gene>
<name>A0ABU0ZWS0_9ACTN</name>
<feature type="domain" description="Prohead serine protease" evidence="4">
    <location>
        <begin position="14"/>
        <end position="133"/>
    </location>
</feature>
<protein>
    <submittedName>
        <fullName evidence="5">HK97 family phage prohead protease</fullName>
    </submittedName>
</protein>
<reference evidence="5 6" key="1">
    <citation type="submission" date="2023-08" db="EMBL/GenBank/DDBJ databases">
        <title>Phytohabitans sansha sp. nov., isolated from marine sediment.</title>
        <authorList>
            <person name="Zhao Y."/>
            <person name="Yi K."/>
        </authorList>
    </citation>
    <scope>NUCLEOTIDE SEQUENCE [LARGE SCALE GENOMIC DNA]</scope>
    <source>
        <strain evidence="5 6">ZYX-F-186</strain>
    </source>
</reference>
<evidence type="ECO:0000259" key="4">
    <source>
        <dbReference type="Pfam" id="PF04586"/>
    </source>
</evidence>
<dbReference type="EMBL" id="JAVHUY010000062">
    <property type="protein sequence ID" value="MDQ7910764.1"/>
    <property type="molecule type" value="Genomic_DNA"/>
</dbReference>
<sequence>MATITRAWPLDDITVRRSGDGRTVEAYCALFDDEYEVQDTHGHYMEIIDRAAFDHALSQGLTRTSVLFNHGMTVHGTPDAIASVPLGTPIEVRPDSRGLLTVTRYNRSALADATLEAIRHGDITGQSFRGRVYRSSPTRVPKVRPGAALPTVVRYELGLTDYGPTPVPVNAEPMMVAVRSSGVRSGAEWLERIRALCVDG</sequence>
<keyword evidence="3" id="KW-0378">Hydrolase</keyword>
<accession>A0ABU0ZWS0</accession>
<dbReference type="InterPro" id="IPR054613">
    <property type="entry name" value="Peptidase_S78_dom"/>
</dbReference>
<organism evidence="5 6">
    <name type="scientific">Phytohabitans maris</name>
    <dbReference type="NCBI Taxonomy" id="3071409"/>
    <lineage>
        <taxon>Bacteria</taxon>
        <taxon>Bacillati</taxon>
        <taxon>Actinomycetota</taxon>
        <taxon>Actinomycetes</taxon>
        <taxon>Micromonosporales</taxon>
        <taxon>Micromonosporaceae</taxon>
    </lineage>
</organism>
<dbReference type="GO" id="GO:0006508">
    <property type="term" value="P:proteolysis"/>
    <property type="evidence" value="ECO:0007669"/>
    <property type="project" value="UniProtKB-KW"/>
</dbReference>
<keyword evidence="6" id="KW-1185">Reference proteome</keyword>